<dbReference type="Gene3D" id="3.40.1700.10">
    <property type="entry name" value="DNA integrity scanning protein, DisA, N-terminal domain"/>
    <property type="match status" value="1"/>
</dbReference>
<dbReference type="AlphaFoldDB" id="A0A430JB46"/>
<dbReference type="Proteomes" id="UP000276128">
    <property type="component" value="Unassembled WGS sequence"/>
</dbReference>
<accession>A0A430JB46</accession>
<sequence length="503" mass="57831">MKITKSEMNKAKKEFQDYTVKIEDLMSKYCGFGLKFPIDIKGNRLIVNARAIFSVNIPELIENIAHKIVLEVQGIIEKAIKDEENLDINFLHSTVHTMTRDISLSFIFSEYAASDVIAQHNYIRMVENLKSICSKTYESQPVDIGIIYCKDEESIDEVRRLEVDLVYMPTKKTLERFFLEEKPLLRLIDNKSFAVVIDKNFDVIGVIRKRTGAKSLSSIIESMYNNWALNDAKRYIFKHFTEAFDAVYDEFSKNIELSSEFKDYKNKLDEVFGNIQELDCPKFVYFTVHNKSIDIFTDQQFVINYTNGEWKLKHYNLMVATFMTLILTNGLKELVSIQVNEYEATLLGLSNGIQKFSDIVRKISQNNGSSIFLILLNNHLPQLEVVKPNNEEILRASGFTNNNLERNFINVIRSEGNHINMKDSDQYLLETVAAIDGAVVINSNLDLISIGEIIVVPKRKRYPDTFGTGTTAARYASRNGISVKISEDGDIYIFYHEKQLLRI</sequence>
<reference evidence="1 2" key="1">
    <citation type="submission" date="2018-12" db="EMBL/GenBank/DDBJ databases">
        <title>Bacillus ochoae sp. nov., Paenibacillus whitsoniae sp. nov., Paenibacillus spiritus sp. nov. Isolated from the Mars Exploration Rover during spacecraft assembly.</title>
        <authorList>
            <person name="Seuylemezian A."/>
            <person name="Vaishampayan P."/>
        </authorList>
    </citation>
    <scope>NUCLEOTIDE SEQUENCE [LARGE SCALE GENOMIC DNA]</scope>
    <source>
        <strain evidence="1 2">MER 54</strain>
    </source>
</reference>
<dbReference type="EMBL" id="RXHU01000055">
    <property type="protein sequence ID" value="RTE08241.1"/>
    <property type="molecule type" value="Genomic_DNA"/>
</dbReference>
<dbReference type="RefSeq" id="WP_126142737.1">
    <property type="nucleotide sequence ID" value="NZ_RXHU01000055.1"/>
</dbReference>
<dbReference type="OrthoDB" id="2495106at2"/>
<protein>
    <submittedName>
        <fullName evidence="1">Uncharacterized protein</fullName>
    </submittedName>
</protein>
<gene>
    <name evidence="1" type="ORF">EJQ19_18560</name>
</gene>
<name>A0A430JB46_9BACL</name>
<keyword evidence="2" id="KW-1185">Reference proteome</keyword>
<evidence type="ECO:0000313" key="1">
    <source>
        <dbReference type="EMBL" id="RTE08241.1"/>
    </source>
</evidence>
<comment type="caution">
    <text evidence="1">The sequence shown here is derived from an EMBL/GenBank/DDBJ whole genome shotgun (WGS) entry which is preliminary data.</text>
</comment>
<organism evidence="1 2">
    <name type="scientific">Paenibacillus whitsoniae</name>
    <dbReference type="NCBI Taxonomy" id="2496558"/>
    <lineage>
        <taxon>Bacteria</taxon>
        <taxon>Bacillati</taxon>
        <taxon>Bacillota</taxon>
        <taxon>Bacilli</taxon>
        <taxon>Bacillales</taxon>
        <taxon>Paenibacillaceae</taxon>
        <taxon>Paenibacillus</taxon>
    </lineage>
</organism>
<proteinExistence type="predicted"/>
<dbReference type="InterPro" id="IPR036888">
    <property type="entry name" value="DNA_integrity_DisA_N_sf"/>
</dbReference>
<evidence type="ECO:0000313" key="2">
    <source>
        <dbReference type="Proteomes" id="UP000276128"/>
    </source>
</evidence>